<dbReference type="Proteomes" id="UP000238534">
    <property type="component" value="Unassembled WGS sequence"/>
</dbReference>
<feature type="signal peptide" evidence="1">
    <location>
        <begin position="1"/>
        <end position="18"/>
    </location>
</feature>
<evidence type="ECO:0000313" key="3">
    <source>
        <dbReference type="EMBL" id="PRB92543.1"/>
    </source>
</evidence>
<proteinExistence type="predicted"/>
<gene>
    <name evidence="2" type="ORF">CQ022_11225</name>
    <name evidence="3" type="ORF">CQ033_04895</name>
</gene>
<dbReference type="OrthoDB" id="1241608at2"/>
<dbReference type="Proteomes" id="UP000238325">
    <property type="component" value="Unassembled WGS sequence"/>
</dbReference>
<comment type="caution">
    <text evidence="2">The sequence shown here is derived from an EMBL/GenBank/DDBJ whole genome shotgun (WGS) entry which is preliminary data.</text>
</comment>
<organism evidence="2 5">
    <name type="scientific">Chryseobacterium culicis</name>
    <dbReference type="NCBI Taxonomy" id="680127"/>
    <lineage>
        <taxon>Bacteria</taxon>
        <taxon>Pseudomonadati</taxon>
        <taxon>Bacteroidota</taxon>
        <taxon>Flavobacteriia</taxon>
        <taxon>Flavobacteriales</taxon>
        <taxon>Weeksellaceae</taxon>
        <taxon>Chryseobacterium group</taxon>
        <taxon>Chryseobacterium</taxon>
    </lineage>
</organism>
<keyword evidence="4" id="KW-1185">Reference proteome</keyword>
<evidence type="ECO:0008006" key="6">
    <source>
        <dbReference type="Google" id="ProtNLM"/>
    </source>
</evidence>
<protein>
    <recommendedName>
        <fullName evidence="6">Outer membrane protein beta-barrel domain-containing protein</fullName>
    </recommendedName>
</protein>
<sequence>MKTKNLLLSLLCSGLAFGQVTIKEKKIIINTDSDAISFETVIEYFKKDSSKNNYDIFAINSKGYSISLKKDATMQPVLQIDKAKSDSLQKSSTEEKIGEITFKRNTELTITVNTTDKDPKERVYKIKTQTDWRWTTTFGANAIFYTNRNKFISQTDSGLQKVTEVQSNKTMELMPTVMFNFMDYQDTISYGFTGGLGINFEEIAVFVGPSIGIGQNIILTAGVGVHKQTIPNSNYSVGQTIDSSVTNDNLNESQYRVNPFIGISFRLDKNPFKK</sequence>
<evidence type="ECO:0000256" key="1">
    <source>
        <dbReference type="SAM" id="SignalP"/>
    </source>
</evidence>
<evidence type="ECO:0000313" key="4">
    <source>
        <dbReference type="Proteomes" id="UP000238325"/>
    </source>
</evidence>
<feature type="chain" id="PRO_5015417257" description="Outer membrane protein beta-barrel domain-containing protein" evidence="1">
    <location>
        <begin position="19"/>
        <end position="274"/>
    </location>
</feature>
<dbReference type="RefSeq" id="WP_105681474.1">
    <property type="nucleotide sequence ID" value="NZ_JBBGZD010000001.1"/>
</dbReference>
<reference evidence="4 5" key="1">
    <citation type="submission" date="2017-09" db="EMBL/GenBank/DDBJ databases">
        <title>Genomic, metabolic, and phenotypic characteristics of bacterial isolates from the natural microbiome of the model nematode Caenorhabditis elegans.</title>
        <authorList>
            <person name="Zimmermann J."/>
            <person name="Obeng N."/>
            <person name="Yang W."/>
            <person name="Obeng O."/>
            <person name="Kissoyan K."/>
            <person name="Pees B."/>
            <person name="Dirksen P."/>
            <person name="Hoppner M."/>
            <person name="Franke A."/>
            <person name="Rosenstiel P."/>
            <person name="Leippe M."/>
            <person name="Dierking K."/>
            <person name="Kaleta C."/>
            <person name="Schulenburg H."/>
        </authorList>
    </citation>
    <scope>NUCLEOTIDE SEQUENCE [LARGE SCALE GENOMIC DNA]</scope>
    <source>
        <strain evidence="2 5">MYb25</strain>
        <strain evidence="3 4">MYb44</strain>
    </source>
</reference>
<dbReference type="EMBL" id="PCPH01000001">
    <property type="protein sequence ID" value="PRB92543.1"/>
    <property type="molecule type" value="Genomic_DNA"/>
</dbReference>
<dbReference type="AlphaFoldDB" id="A0A2S9D226"/>
<accession>A0A2S9D226</accession>
<evidence type="ECO:0000313" key="5">
    <source>
        <dbReference type="Proteomes" id="UP000238534"/>
    </source>
</evidence>
<dbReference type="EMBL" id="PCPP01000001">
    <property type="protein sequence ID" value="PRB86790.1"/>
    <property type="molecule type" value="Genomic_DNA"/>
</dbReference>
<name>A0A2S9D226_CHRCI</name>
<keyword evidence="1" id="KW-0732">Signal</keyword>
<evidence type="ECO:0000313" key="2">
    <source>
        <dbReference type="EMBL" id="PRB86790.1"/>
    </source>
</evidence>